<evidence type="ECO:0000313" key="1">
    <source>
        <dbReference type="EMBL" id="UOQ43894.1"/>
    </source>
</evidence>
<dbReference type="Proteomes" id="UP000831787">
    <property type="component" value="Chromosome"/>
</dbReference>
<name>A0ABY4EID3_9BACI</name>
<protein>
    <recommendedName>
        <fullName evidence="3">Sugar phosphate isomerase/epimerase</fullName>
    </recommendedName>
</protein>
<evidence type="ECO:0000313" key="2">
    <source>
        <dbReference type="Proteomes" id="UP000831787"/>
    </source>
</evidence>
<dbReference type="Gene3D" id="3.20.20.150">
    <property type="entry name" value="Divalent-metal-dependent TIM barrel enzymes"/>
    <property type="match status" value="1"/>
</dbReference>
<dbReference type="EMBL" id="CP095073">
    <property type="protein sequence ID" value="UOQ43894.1"/>
    <property type="molecule type" value="Genomic_DNA"/>
</dbReference>
<sequence length="256" mass="29852">MIIQFIINTVMLEKNRWTSHKTPSINISDWMGEFQKGGFSGVELWENHAREANQPENERLLENKSLIRILNSYAGFGDEQEIERRETVQLAREFEVEKVKFNLGDDFNRIEQYLKNIESLRVQLPQECKLLCECHPGTVMEDPVYAAKVLERLGSDQYEVIVHPFLPGTNLTRWFDYLGPLITHVHVSCYEDHRFHLLKERMELVKERSSILQAEGFDGTFSFEFTKGVAVEDEHLQKIYANALDDKECVHSLFPS</sequence>
<gene>
    <name evidence="1" type="ORF">MUN89_18785</name>
</gene>
<reference evidence="1 2" key="1">
    <citation type="submission" date="2022-04" db="EMBL/GenBank/DDBJ databases">
        <title>Halobacillus sp. isolated from saltern.</title>
        <authorList>
            <person name="Won M."/>
            <person name="Lee C.-M."/>
            <person name="Woen H.-Y."/>
            <person name="Kwon S.-W."/>
        </authorList>
    </citation>
    <scope>NUCLEOTIDE SEQUENCE [LARGE SCALE GENOMIC DNA]</scope>
    <source>
        <strain evidence="1 2">SSBR10-3</strain>
    </source>
</reference>
<dbReference type="RefSeq" id="WP_244709417.1">
    <property type="nucleotide sequence ID" value="NZ_CP095073.1"/>
</dbReference>
<dbReference type="SUPFAM" id="SSF51658">
    <property type="entry name" value="Xylose isomerase-like"/>
    <property type="match status" value="1"/>
</dbReference>
<keyword evidence="2" id="KW-1185">Reference proteome</keyword>
<dbReference type="InterPro" id="IPR036237">
    <property type="entry name" value="Xyl_isomerase-like_sf"/>
</dbReference>
<accession>A0ABY4EID3</accession>
<evidence type="ECO:0008006" key="3">
    <source>
        <dbReference type="Google" id="ProtNLM"/>
    </source>
</evidence>
<proteinExistence type="predicted"/>
<organism evidence="1 2">
    <name type="scientific">Halobacillus salinarum</name>
    <dbReference type="NCBI Taxonomy" id="2932257"/>
    <lineage>
        <taxon>Bacteria</taxon>
        <taxon>Bacillati</taxon>
        <taxon>Bacillota</taxon>
        <taxon>Bacilli</taxon>
        <taxon>Bacillales</taxon>
        <taxon>Bacillaceae</taxon>
        <taxon>Halobacillus</taxon>
    </lineage>
</organism>